<dbReference type="SUPFAM" id="SSF46689">
    <property type="entry name" value="Homeodomain-like"/>
    <property type="match status" value="2"/>
</dbReference>
<evidence type="ECO:0000256" key="2">
    <source>
        <dbReference type="ARBA" id="ARBA00023125"/>
    </source>
</evidence>
<dbReference type="InterPro" id="IPR052158">
    <property type="entry name" value="INH-QAR"/>
</dbReference>
<keyword evidence="6" id="KW-1185">Reference proteome</keyword>
<dbReference type="GO" id="GO:0043565">
    <property type="term" value="F:sequence-specific DNA binding"/>
    <property type="evidence" value="ECO:0007669"/>
    <property type="project" value="InterPro"/>
</dbReference>
<evidence type="ECO:0000259" key="4">
    <source>
        <dbReference type="PROSITE" id="PS01124"/>
    </source>
</evidence>
<dbReference type="SUPFAM" id="SSF52317">
    <property type="entry name" value="Class I glutamine amidotransferase-like"/>
    <property type="match status" value="1"/>
</dbReference>
<dbReference type="EMBL" id="RJJQ01000019">
    <property type="protein sequence ID" value="RNI19690.1"/>
    <property type="molecule type" value="Genomic_DNA"/>
</dbReference>
<dbReference type="GO" id="GO:0003700">
    <property type="term" value="F:DNA-binding transcription factor activity"/>
    <property type="evidence" value="ECO:0007669"/>
    <property type="project" value="InterPro"/>
</dbReference>
<protein>
    <submittedName>
        <fullName evidence="5">Helix-turn-helix domain-containing protein</fullName>
    </submittedName>
</protein>
<keyword evidence="2" id="KW-0238">DNA-binding</keyword>
<dbReference type="InterPro" id="IPR018060">
    <property type="entry name" value="HTH_AraC"/>
</dbReference>
<dbReference type="PROSITE" id="PS00041">
    <property type="entry name" value="HTH_ARAC_FAMILY_1"/>
    <property type="match status" value="1"/>
</dbReference>
<evidence type="ECO:0000256" key="3">
    <source>
        <dbReference type="ARBA" id="ARBA00023163"/>
    </source>
</evidence>
<evidence type="ECO:0000256" key="1">
    <source>
        <dbReference type="ARBA" id="ARBA00023015"/>
    </source>
</evidence>
<organism evidence="5 6">
    <name type="scientific">Flexivirga caeni</name>
    <dbReference type="NCBI Taxonomy" id="2294115"/>
    <lineage>
        <taxon>Bacteria</taxon>
        <taxon>Bacillati</taxon>
        <taxon>Actinomycetota</taxon>
        <taxon>Actinomycetes</taxon>
        <taxon>Micrococcales</taxon>
        <taxon>Dermacoccaceae</taxon>
        <taxon>Flexivirga</taxon>
    </lineage>
</organism>
<dbReference type="Proteomes" id="UP000271678">
    <property type="component" value="Unassembled WGS sequence"/>
</dbReference>
<comment type="caution">
    <text evidence="5">The sequence shown here is derived from an EMBL/GenBank/DDBJ whole genome shotgun (WGS) entry which is preliminary data.</text>
</comment>
<keyword evidence="1" id="KW-0805">Transcription regulation</keyword>
<sequence>MLTVLALRYEAMYAVSTLGWVVAGAARPELAVALVVDARIGAVEDTAGRRVARLSFGTPPLIPDASSIGRVDRKARRRVFTMVTSDSDEVDHDTRSREIAIVQYPDCQLAAVYGLTDVFRIATEQLALAGRSNEHIRVSHWVWSEEAVTCSYDSHPGTPHKPSHVLFPPSLIPPERMSTVRALRDWALEQRHNGATLCALCAGVFVLAETGVLERRHATTHWAFVDEFKKRFPGVLLDAEQMVIDEGDVVTAAGIMAWLDLGLSIVESMLGPSIMLRTAKFMIADAPRSQQLPYIELLPSTEHHDEVVRLAQQTLDLELASAPSLAHLANVTATHPRTLQRRFLQATGLSITQYAQRLRIERATYALATTQDSFEKIAHSVGYDDPTTLRRLIRRETGLSPAEHRRKFSTASATAQ</sequence>
<gene>
    <name evidence="5" type="ORF">EFY87_16515</name>
</gene>
<evidence type="ECO:0000313" key="5">
    <source>
        <dbReference type="EMBL" id="RNI19690.1"/>
    </source>
</evidence>
<dbReference type="InterPro" id="IPR018062">
    <property type="entry name" value="HTH_AraC-typ_CS"/>
</dbReference>
<dbReference type="InterPro" id="IPR029062">
    <property type="entry name" value="Class_I_gatase-like"/>
</dbReference>
<dbReference type="InterPro" id="IPR009057">
    <property type="entry name" value="Homeodomain-like_sf"/>
</dbReference>
<dbReference type="Gene3D" id="3.40.50.880">
    <property type="match status" value="1"/>
</dbReference>
<dbReference type="PROSITE" id="PS01124">
    <property type="entry name" value="HTH_ARAC_FAMILY_2"/>
    <property type="match status" value="1"/>
</dbReference>
<dbReference type="InterPro" id="IPR002818">
    <property type="entry name" value="DJ-1/PfpI"/>
</dbReference>
<keyword evidence="3" id="KW-0804">Transcription</keyword>
<dbReference type="Pfam" id="PF12833">
    <property type="entry name" value="HTH_18"/>
    <property type="match status" value="1"/>
</dbReference>
<name>A0A3M9M2B9_9MICO</name>
<proteinExistence type="predicted"/>
<dbReference type="Gene3D" id="1.10.10.60">
    <property type="entry name" value="Homeodomain-like"/>
    <property type="match status" value="1"/>
</dbReference>
<feature type="domain" description="HTH araC/xylS-type" evidence="4">
    <location>
        <begin position="305"/>
        <end position="407"/>
    </location>
</feature>
<dbReference type="SMART" id="SM00342">
    <property type="entry name" value="HTH_ARAC"/>
    <property type="match status" value="1"/>
</dbReference>
<dbReference type="Pfam" id="PF01965">
    <property type="entry name" value="DJ-1_PfpI"/>
    <property type="match status" value="1"/>
</dbReference>
<dbReference type="PANTHER" id="PTHR43130">
    <property type="entry name" value="ARAC-FAMILY TRANSCRIPTIONAL REGULATOR"/>
    <property type="match status" value="1"/>
</dbReference>
<dbReference type="PANTHER" id="PTHR43130:SF3">
    <property type="entry name" value="HTH-TYPE TRANSCRIPTIONAL REGULATOR RV1931C"/>
    <property type="match status" value="1"/>
</dbReference>
<evidence type="ECO:0000313" key="6">
    <source>
        <dbReference type="Proteomes" id="UP000271678"/>
    </source>
</evidence>
<reference evidence="5 6" key="1">
    <citation type="submission" date="2018-11" db="EMBL/GenBank/DDBJ databases">
        <title>Draft genome of Simplicispira Flexivirga sp. BO-16.</title>
        <authorList>
            <person name="Im W.T."/>
        </authorList>
    </citation>
    <scope>NUCLEOTIDE SEQUENCE [LARGE SCALE GENOMIC DNA]</scope>
    <source>
        <strain evidence="5 6">BO-16</strain>
    </source>
</reference>
<accession>A0A3M9M2B9</accession>
<dbReference type="AlphaFoldDB" id="A0A3M9M2B9"/>